<gene>
    <name evidence="2" type="ORF">HCX48_08005</name>
</gene>
<feature type="compositionally biased region" description="Low complexity" evidence="1">
    <location>
        <begin position="36"/>
        <end position="48"/>
    </location>
</feature>
<dbReference type="SUPFAM" id="SSF160214">
    <property type="entry name" value="FlaG-like"/>
    <property type="match status" value="1"/>
</dbReference>
<accession>A0ABX0WIN8</accession>
<keyword evidence="3" id="KW-1185">Reference proteome</keyword>
<name>A0ABX0WIN8_9RHOO</name>
<dbReference type="Gene3D" id="3.30.160.170">
    <property type="entry name" value="FlaG-like"/>
    <property type="match status" value="1"/>
</dbReference>
<keyword evidence="2" id="KW-0969">Cilium</keyword>
<reference evidence="3" key="1">
    <citation type="submission" date="2020-03" db="EMBL/GenBank/DDBJ databases">
        <title>Whole-genome sequence of the purple nonsulfur bacterium Rhodocyclus tenuis DSM112.</title>
        <authorList>
            <person name="Kyndt J.A."/>
            <person name="Meyer T.E."/>
        </authorList>
    </citation>
    <scope>NUCLEOTIDE SEQUENCE [LARGE SCALE GENOMIC DNA]</scope>
    <source>
        <strain evidence="3">DSM 112</strain>
    </source>
</reference>
<dbReference type="InterPro" id="IPR005186">
    <property type="entry name" value="FlaG"/>
</dbReference>
<dbReference type="RefSeq" id="WP_167681575.1">
    <property type="nucleotide sequence ID" value="NZ_JAATWB010000004.1"/>
</dbReference>
<dbReference type="EMBL" id="JAATWB010000004">
    <property type="protein sequence ID" value="NJA89165.1"/>
    <property type="molecule type" value="Genomic_DNA"/>
</dbReference>
<dbReference type="InterPro" id="IPR035924">
    <property type="entry name" value="FlaG-like_sf"/>
</dbReference>
<evidence type="ECO:0000313" key="3">
    <source>
        <dbReference type="Proteomes" id="UP000720344"/>
    </source>
</evidence>
<keyword evidence="2" id="KW-0966">Cell projection</keyword>
<keyword evidence="2" id="KW-0282">Flagellum</keyword>
<dbReference type="Proteomes" id="UP000720344">
    <property type="component" value="Unassembled WGS sequence"/>
</dbReference>
<protein>
    <submittedName>
        <fullName evidence="2">Flagellar protein FlaG</fullName>
    </submittedName>
</protein>
<sequence>MAIPSVDSAAANVALNAPAPKWPQSSAAGTSPADNSTAVGVSTSTGSTNQTDTSKQDVKAGTDKTKPEDANNPRKEDVKSAVEKVRNFVQASAADIQFSIDQDSHGTIVKVIDRGTGDVIRQIPSKEMVDIAKALDKLQGLFVKQSA</sequence>
<comment type="caution">
    <text evidence="2">The sequence shown here is derived from an EMBL/GenBank/DDBJ whole genome shotgun (WGS) entry which is preliminary data.</text>
</comment>
<feature type="compositionally biased region" description="Polar residues" evidence="1">
    <location>
        <begin position="23"/>
        <end position="35"/>
    </location>
</feature>
<feature type="region of interest" description="Disordered" evidence="1">
    <location>
        <begin position="19"/>
        <end position="79"/>
    </location>
</feature>
<evidence type="ECO:0000256" key="1">
    <source>
        <dbReference type="SAM" id="MobiDB-lite"/>
    </source>
</evidence>
<dbReference type="Pfam" id="PF03646">
    <property type="entry name" value="FlaG"/>
    <property type="match status" value="1"/>
</dbReference>
<evidence type="ECO:0000313" key="2">
    <source>
        <dbReference type="EMBL" id="NJA89165.1"/>
    </source>
</evidence>
<dbReference type="PANTHER" id="PTHR37166">
    <property type="entry name" value="PROTEIN FLAG"/>
    <property type="match status" value="1"/>
</dbReference>
<feature type="compositionally biased region" description="Basic and acidic residues" evidence="1">
    <location>
        <begin position="54"/>
        <end position="79"/>
    </location>
</feature>
<dbReference type="PANTHER" id="PTHR37166:SF1">
    <property type="entry name" value="PROTEIN FLAG"/>
    <property type="match status" value="1"/>
</dbReference>
<proteinExistence type="predicted"/>
<organism evidence="2 3">
    <name type="scientific">Rhodocyclus gracilis</name>
    <dbReference type="NCBI Taxonomy" id="2929842"/>
    <lineage>
        <taxon>Bacteria</taxon>
        <taxon>Pseudomonadati</taxon>
        <taxon>Pseudomonadota</taxon>
        <taxon>Betaproteobacteria</taxon>
        <taxon>Rhodocyclales</taxon>
        <taxon>Rhodocyclaceae</taxon>
        <taxon>Rhodocyclus</taxon>
    </lineage>
</organism>